<name>A0AAV1D9R3_OLDCO</name>
<evidence type="ECO:0000313" key="4">
    <source>
        <dbReference type="EMBL" id="CAI9104540.1"/>
    </source>
</evidence>
<feature type="domain" description="NmrA-like" evidence="3">
    <location>
        <begin position="2"/>
        <end position="301"/>
    </location>
</feature>
<dbReference type="Gene3D" id="3.40.50.720">
    <property type="entry name" value="NAD(P)-binding Rossmann-like Domain"/>
    <property type="match status" value="1"/>
</dbReference>
<dbReference type="Gene3D" id="3.90.25.10">
    <property type="entry name" value="UDP-galactose 4-epimerase, domain 1"/>
    <property type="match status" value="1"/>
</dbReference>
<dbReference type="Proteomes" id="UP001161247">
    <property type="component" value="Chromosome 4"/>
</dbReference>
<keyword evidence="1" id="KW-0521">NADP</keyword>
<dbReference type="InterPro" id="IPR036291">
    <property type="entry name" value="NAD(P)-bd_dom_sf"/>
</dbReference>
<dbReference type="CDD" id="cd05259">
    <property type="entry name" value="PCBER_SDR_a"/>
    <property type="match status" value="1"/>
</dbReference>
<evidence type="ECO:0000259" key="3">
    <source>
        <dbReference type="Pfam" id="PF05368"/>
    </source>
</evidence>
<protein>
    <submittedName>
        <fullName evidence="4">OLC1v1003232C1</fullName>
    </submittedName>
</protein>
<dbReference type="InterPro" id="IPR008030">
    <property type="entry name" value="NmrA-like"/>
</dbReference>
<keyword evidence="2" id="KW-0560">Oxidoreductase</keyword>
<dbReference type="EMBL" id="OX459121">
    <property type="protein sequence ID" value="CAI9104540.1"/>
    <property type="molecule type" value="Genomic_DNA"/>
</dbReference>
<gene>
    <name evidence="4" type="ORF">OLC1_LOCUS13445</name>
</gene>
<dbReference type="InterPro" id="IPR045312">
    <property type="entry name" value="PCBER-like"/>
</dbReference>
<evidence type="ECO:0000256" key="1">
    <source>
        <dbReference type="ARBA" id="ARBA00022857"/>
    </source>
</evidence>
<proteinExistence type="predicted"/>
<dbReference type="SUPFAM" id="SSF51735">
    <property type="entry name" value="NAD(P)-binding Rossmann-fold domains"/>
    <property type="match status" value="1"/>
</dbReference>
<accession>A0AAV1D9R3</accession>
<dbReference type="InterPro" id="IPR050608">
    <property type="entry name" value="NmrA-type/Isoflavone_red_sf"/>
</dbReference>
<reference evidence="4" key="1">
    <citation type="submission" date="2023-03" db="EMBL/GenBank/DDBJ databases">
        <authorList>
            <person name="Julca I."/>
        </authorList>
    </citation>
    <scope>NUCLEOTIDE SEQUENCE</scope>
</reference>
<sequence length="305" mass="34288">MSKILIIGVTGTLGYDLANASLQASHPTFGLVRESAFSDPNKSEKLRLLSDAGVTLLKGSLQDEHSLVEAIKHVDVVICAIPSKQVLDQKLLIRAIKLAGGVKRFIPSEFGLDPDRTRVSEFDNGFYSKKSEIRRLIEAEYIPYTYISCNFFMRYLLPSLVQPGLKSPPRDKVTIYGDGTVKGVFVNQHDVAAFTIATVDDIRALNKTLYLRPPGNVYCMNELVDIWETKIGKKLERTYVPENDVLKKIKETPHPDNMEMVFAYCAFVKGDQTYFDINEANGVEGTHLYPQIKYTTISHYLDTLL</sequence>
<dbReference type="PANTHER" id="PTHR43349:SF34">
    <property type="entry name" value="PINORESINOL-LARICIRESINOL REDUCTASE 3-RELATED"/>
    <property type="match status" value="1"/>
</dbReference>
<organism evidence="4 5">
    <name type="scientific">Oldenlandia corymbosa var. corymbosa</name>
    <dbReference type="NCBI Taxonomy" id="529605"/>
    <lineage>
        <taxon>Eukaryota</taxon>
        <taxon>Viridiplantae</taxon>
        <taxon>Streptophyta</taxon>
        <taxon>Embryophyta</taxon>
        <taxon>Tracheophyta</taxon>
        <taxon>Spermatophyta</taxon>
        <taxon>Magnoliopsida</taxon>
        <taxon>eudicotyledons</taxon>
        <taxon>Gunneridae</taxon>
        <taxon>Pentapetalae</taxon>
        <taxon>asterids</taxon>
        <taxon>lamiids</taxon>
        <taxon>Gentianales</taxon>
        <taxon>Rubiaceae</taxon>
        <taxon>Rubioideae</taxon>
        <taxon>Spermacoceae</taxon>
        <taxon>Hedyotis-Oldenlandia complex</taxon>
        <taxon>Oldenlandia</taxon>
    </lineage>
</organism>
<evidence type="ECO:0000313" key="5">
    <source>
        <dbReference type="Proteomes" id="UP001161247"/>
    </source>
</evidence>
<keyword evidence="5" id="KW-1185">Reference proteome</keyword>
<dbReference type="AlphaFoldDB" id="A0AAV1D9R3"/>
<dbReference type="PANTHER" id="PTHR43349">
    <property type="entry name" value="PINORESINOL REDUCTASE-RELATED"/>
    <property type="match status" value="1"/>
</dbReference>
<dbReference type="Pfam" id="PF05368">
    <property type="entry name" value="NmrA"/>
    <property type="match status" value="1"/>
</dbReference>
<evidence type="ECO:0000256" key="2">
    <source>
        <dbReference type="ARBA" id="ARBA00023002"/>
    </source>
</evidence>
<dbReference type="GO" id="GO:0016491">
    <property type="term" value="F:oxidoreductase activity"/>
    <property type="evidence" value="ECO:0007669"/>
    <property type="project" value="UniProtKB-KW"/>
</dbReference>